<name>A0ABR8VAI5_9BACT</name>
<feature type="domain" description="Sialate O-acetylesterase" evidence="3">
    <location>
        <begin position="105"/>
        <end position="364"/>
    </location>
</feature>
<protein>
    <submittedName>
        <fullName evidence="4">Sialate O-acetylesterase</fullName>
    </submittedName>
</protein>
<dbReference type="Pfam" id="PF03629">
    <property type="entry name" value="SASA"/>
    <property type="match status" value="1"/>
</dbReference>
<dbReference type="Gene3D" id="3.40.50.1110">
    <property type="entry name" value="SGNH hydrolase"/>
    <property type="match status" value="1"/>
</dbReference>
<reference evidence="4 5" key="1">
    <citation type="submission" date="2020-08" db="EMBL/GenBank/DDBJ databases">
        <title>A Genomic Blueprint of the Chicken Gut Microbiome.</title>
        <authorList>
            <person name="Gilroy R."/>
            <person name="Ravi A."/>
            <person name="Getino M."/>
            <person name="Pursley I."/>
            <person name="Horton D.L."/>
            <person name="Alikhan N.-F."/>
            <person name="Baker D."/>
            <person name="Gharbi K."/>
            <person name="Hall N."/>
            <person name="Watson M."/>
            <person name="Adriaenssens E.M."/>
            <person name="Foster-Nyarko E."/>
            <person name="Jarju S."/>
            <person name="Secka A."/>
            <person name="Antonio M."/>
            <person name="Oren A."/>
            <person name="Chaudhuri R."/>
            <person name="La Ragione R.M."/>
            <person name="Hildebrand F."/>
            <person name="Pallen M.J."/>
        </authorList>
    </citation>
    <scope>NUCLEOTIDE SEQUENCE [LARGE SCALE GENOMIC DNA]</scope>
    <source>
        <strain evidence="4 5">Sa1YUN3</strain>
    </source>
</reference>
<dbReference type="InterPro" id="IPR036514">
    <property type="entry name" value="SGNH_hydro_sf"/>
</dbReference>
<keyword evidence="1" id="KW-0378">Hydrolase</keyword>
<dbReference type="InterPro" id="IPR039329">
    <property type="entry name" value="SIAE"/>
</dbReference>
<evidence type="ECO:0000313" key="4">
    <source>
        <dbReference type="EMBL" id="MBD8001755.1"/>
    </source>
</evidence>
<comment type="caution">
    <text evidence="4">The sequence shown here is derived from an EMBL/GenBank/DDBJ whole genome shotgun (WGS) entry which is preliminary data.</text>
</comment>
<accession>A0ABR8VAI5</accession>
<feature type="chain" id="PRO_5046113802" evidence="2">
    <location>
        <begin position="20"/>
        <end position="475"/>
    </location>
</feature>
<dbReference type="InterPro" id="IPR005181">
    <property type="entry name" value="SASA"/>
</dbReference>
<dbReference type="RefSeq" id="WP_191709901.1">
    <property type="nucleotide sequence ID" value="NZ_JACSPQ010000002.1"/>
</dbReference>
<keyword evidence="5" id="KW-1185">Reference proteome</keyword>
<dbReference type="SUPFAM" id="SSF52266">
    <property type="entry name" value="SGNH hydrolase"/>
    <property type="match status" value="1"/>
</dbReference>
<dbReference type="PANTHER" id="PTHR22901">
    <property type="entry name" value="SIALATE O-ACETYLESTERASE"/>
    <property type="match status" value="1"/>
</dbReference>
<feature type="signal peptide" evidence="2">
    <location>
        <begin position="1"/>
        <end position="19"/>
    </location>
</feature>
<evidence type="ECO:0000259" key="3">
    <source>
        <dbReference type="Pfam" id="PF03629"/>
    </source>
</evidence>
<dbReference type="Proteomes" id="UP000616346">
    <property type="component" value="Unassembled WGS sequence"/>
</dbReference>
<evidence type="ECO:0000313" key="5">
    <source>
        <dbReference type="Proteomes" id="UP000616346"/>
    </source>
</evidence>
<evidence type="ECO:0000256" key="1">
    <source>
        <dbReference type="ARBA" id="ARBA00022801"/>
    </source>
</evidence>
<gene>
    <name evidence="4" type="ORF">H9626_05910</name>
</gene>
<sequence length="475" mass="53325">MKRPFSTAVLLLASVMAWGKVTLPDIVSDNMVLQQQTQARLWGWAEPQTEITVHTSWNEKTYLTRTDEKGRWLATVDTPAASYEPQTISISDGETVQLNNVLIGEVWFCSGQSNMEMPLAGFDNCPIAGANETIAAAGQWKGIRMATVEKNGQLKPVDRCTGSWKTSTPENAPRFSATAFHFAMMMNRVLNVPIGIIHCSWGGSMVEGWLPREIVSQYPDIDLSRDIRKDAPHDWWHCLSPVLMYNGMLKPLQQYTIKGFLWYQGESNVGRHSTYAERLKTMAELWRKEWGLGELPFYFVEIAPYGSAEGTTSALLREAQFKAQSLIPNSAMISTNDLVEPYEACNIHPKDKKHVGERLAYQALSKTYHVSGIEADSPSFLSMEIKDNAAILSFSHADNGFNRMNGMTGFEMAGEDRVFHPAEAELTGRNQIKVTCKEVDRPVAVRYAFRDFLPGNVANLRGLPLIPFRTDSWEK</sequence>
<proteinExistence type="predicted"/>
<keyword evidence="2" id="KW-0732">Signal</keyword>
<organism evidence="4 5">
    <name type="scientific">Phocaeicola faecium</name>
    <dbReference type="NCBI Taxonomy" id="2762213"/>
    <lineage>
        <taxon>Bacteria</taxon>
        <taxon>Pseudomonadati</taxon>
        <taxon>Bacteroidota</taxon>
        <taxon>Bacteroidia</taxon>
        <taxon>Bacteroidales</taxon>
        <taxon>Bacteroidaceae</taxon>
        <taxon>Phocaeicola</taxon>
    </lineage>
</organism>
<evidence type="ECO:0000256" key="2">
    <source>
        <dbReference type="SAM" id="SignalP"/>
    </source>
</evidence>
<dbReference type="EMBL" id="JACSPQ010000002">
    <property type="protein sequence ID" value="MBD8001755.1"/>
    <property type="molecule type" value="Genomic_DNA"/>
</dbReference>
<dbReference type="PANTHER" id="PTHR22901:SF0">
    <property type="entry name" value="SIALATE O-ACETYLESTERASE"/>
    <property type="match status" value="1"/>
</dbReference>